<organism evidence="1 2">
    <name type="scientific">Halarcobacter ebronensis</name>
    <dbReference type="NCBI Taxonomy" id="1462615"/>
    <lineage>
        <taxon>Bacteria</taxon>
        <taxon>Pseudomonadati</taxon>
        <taxon>Campylobacterota</taxon>
        <taxon>Epsilonproteobacteria</taxon>
        <taxon>Campylobacterales</taxon>
        <taxon>Arcobacteraceae</taxon>
        <taxon>Halarcobacter</taxon>
    </lineage>
</organism>
<evidence type="ECO:0000313" key="1">
    <source>
        <dbReference type="EMBL" id="RXJ63823.1"/>
    </source>
</evidence>
<accession>A0A4Q0Y2B6</accession>
<gene>
    <name evidence="1" type="ORF">CRV08_15900</name>
</gene>
<reference evidence="1 2" key="1">
    <citation type="submission" date="2017-10" db="EMBL/GenBank/DDBJ databases">
        <title>Genomics of the genus Arcobacter.</title>
        <authorList>
            <person name="Perez-Cataluna A."/>
            <person name="Figueras M.J."/>
        </authorList>
    </citation>
    <scope>NUCLEOTIDE SEQUENCE [LARGE SCALE GENOMIC DNA]</scope>
    <source>
        <strain evidence="1 2">CECT 8993</strain>
    </source>
</reference>
<comment type="caution">
    <text evidence="1">The sequence shown here is derived from an EMBL/GenBank/DDBJ whole genome shotgun (WGS) entry which is preliminary data.</text>
</comment>
<feature type="non-terminal residue" evidence="1">
    <location>
        <position position="1"/>
    </location>
</feature>
<dbReference type="Proteomes" id="UP000290172">
    <property type="component" value="Unassembled WGS sequence"/>
</dbReference>
<sequence>ESFTKINIGPVDITKESESSIELMKNSSLENAIVKLAFITYCPNLKNLDKESREHLSSAFSRTVGSSMLLEDGRVAAETKGTVELSGDAFEEKVKEEVHSRYAKDIQNCIKANIIPAFIQFITDHTITKDFLNDLCIQSNIVPRDRATIWAEGLYFGFERNFLVSTHLLIPQVEYLIRTLLKQAGVRTTVMEQGSAIEVEKGLNTLLDTPDIKSLLDNNILEELKHLLTYK</sequence>
<evidence type="ECO:0000313" key="2">
    <source>
        <dbReference type="Proteomes" id="UP000290172"/>
    </source>
</evidence>
<dbReference type="RefSeq" id="WP_206732118.1">
    <property type="nucleotide sequence ID" value="NZ_PDKJ01000066.1"/>
</dbReference>
<name>A0A4Q0Y2B6_9BACT</name>
<proteinExistence type="predicted"/>
<dbReference type="EMBL" id="PDKJ01000066">
    <property type="protein sequence ID" value="RXJ63823.1"/>
    <property type="molecule type" value="Genomic_DNA"/>
</dbReference>
<dbReference type="AlphaFoldDB" id="A0A4Q0Y2B6"/>
<protein>
    <submittedName>
        <fullName evidence="1">Uncharacterized protein</fullName>
    </submittedName>
</protein>
<feature type="non-terminal residue" evidence="1">
    <location>
        <position position="231"/>
    </location>
</feature>